<keyword evidence="1" id="KW-0378">Hydrolase</keyword>
<dbReference type="Pfam" id="PF05013">
    <property type="entry name" value="FGase"/>
    <property type="match status" value="1"/>
</dbReference>
<organism evidence="1 2">
    <name type="scientific">Pseudoruegeria aquimaris</name>
    <dbReference type="NCBI Taxonomy" id="393663"/>
    <lineage>
        <taxon>Bacteria</taxon>
        <taxon>Pseudomonadati</taxon>
        <taxon>Pseudomonadota</taxon>
        <taxon>Alphaproteobacteria</taxon>
        <taxon>Rhodobacterales</taxon>
        <taxon>Roseobacteraceae</taxon>
        <taxon>Pseudoruegeria</taxon>
    </lineage>
</organism>
<sequence length="265" mass="29147">MSASANTLEQIVQGQAPAALLNPDGAGPFLLACEHASWRIPEEFAGLGLTEEARRSHVAWDPGALEVAAHMARILDAPLVISTVSRLVYDCNRPPYAHDAMPARSERFTIPGNAAVTREERTRRTRTYYEPFRDLLEETLRGFRQPPVLVTVHSFTPTYNGETRAVELGILHDEDSRLADRMLDLAPAFTAMNTQRNAPYSPADGVTHTLKQHGILNGLLNVMLEIRNDLIATPGTQAAVAEDLARLLSATLTEMRIDANRTEAT</sequence>
<gene>
    <name evidence="1" type="ORF">PSA7680_00354</name>
</gene>
<dbReference type="SUPFAM" id="SSF53187">
    <property type="entry name" value="Zn-dependent exopeptidases"/>
    <property type="match status" value="1"/>
</dbReference>
<dbReference type="Proteomes" id="UP000193409">
    <property type="component" value="Unassembled WGS sequence"/>
</dbReference>
<dbReference type="PIRSF" id="PIRSF029730">
    <property type="entry name" value="UCP029730"/>
    <property type="match status" value="1"/>
</dbReference>
<dbReference type="GO" id="GO:0016787">
    <property type="term" value="F:hydrolase activity"/>
    <property type="evidence" value="ECO:0007669"/>
    <property type="project" value="UniProtKB-KW"/>
</dbReference>
<dbReference type="InterPro" id="IPR007709">
    <property type="entry name" value="N-FG_amidohydro"/>
</dbReference>
<proteinExistence type="predicted"/>
<dbReference type="EMBL" id="FWFQ01000002">
    <property type="protein sequence ID" value="SLN14604.1"/>
    <property type="molecule type" value="Genomic_DNA"/>
</dbReference>
<name>A0A1Y5RD06_9RHOB</name>
<dbReference type="RefSeq" id="WP_245824412.1">
    <property type="nucleotide sequence ID" value="NZ_FWFQ01000002.1"/>
</dbReference>
<dbReference type="Gene3D" id="3.40.630.40">
    <property type="entry name" value="Zn-dependent exopeptidases"/>
    <property type="match status" value="1"/>
</dbReference>
<protein>
    <submittedName>
        <fullName evidence="1">N-formylglutamate amidohydrolase</fullName>
    </submittedName>
</protein>
<evidence type="ECO:0000313" key="1">
    <source>
        <dbReference type="EMBL" id="SLN14604.1"/>
    </source>
</evidence>
<reference evidence="1 2" key="1">
    <citation type="submission" date="2017-03" db="EMBL/GenBank/DDBJ databases">
        <authorList>
            <person name="Afonso C.L."/>
            <person name="Miller P.J."/>
            <person name="Scott M.A."/>
            <person name="Spackman E."/>
            <person name="Goraichik I."/>
            <person name="Dimitrov K.M."/>
            <person name="Suarez D.L."/>
            <person name="Swayne D.E."/>
        </authorList>
    </citation>
    <scope>NUCLEOTIDE SEQUENCE [LARGE SCALE GENOMIC DNA]</scope>
    <source>
        <strain evidence="1 2">CECT 7680</strain>
    </source>
</reference>
<keyword evidence="2" id="KW-1185">Reference proteome</keyword>
<dbReference type="AlphaFoldDB" id="A0A1Y5RD06"/>
<accession>A0A1Y5RD06</accession>
<evidence type="ECO:0000313" key="2">
    <source>
        <dbReference type="Proteomes" id="UP000193409"/>
    </source>
</evidence>
<dbReference type="InterPro" id="IPR011227">
    <property type="entry name" value="UCP029730"/>
</dbReference>